<protein>
    <submittedName>
        <fullName evidence="2">McrB family protein</fullName>
    </submittedName>
</protein>
<dbReference type="InterPro" id="IPR011704">
    <property type="entry name" value="ATPase_dyneun-rel_AAA"/>
</dbReference>
<dbReference type="InterPro" id="IPR003593">
    <property type="entry name" value="AAA+_ATPase"/>
</dbReference>
<dbReference type="CDD" id="cd00009">
    <property type="entry name" value="AAA"/>
    <property type="match status" value="1"/>
</dbReference>
<feature type="domain" description="AAA+ ATPase" evidence="1">
    <location>
        <begin position="306"/>
        <end position="473"/>
    </location>
</feature>
<proteinExistence type="predicted"/>
<dbReference type="SUPFAM" id="SSF52540">
    <property type="entry name" value="P-loop containing nucleoside triphosphate hydrolases"/>
    <property type="match status" value="1"/>
</dbReference>
<name>A0ABW7WEW3_9NOCA</name>
<keyword evidence="3" id="KW-1185">Reference proteome</keyword>
<dbReference type="InterPro" id="IPR052934">
    <property type="entry name" value="Methyl-DNA_Rec/Restrict_Enz"/>
</dbReference>
<dbReference type="RefSeq" id="WP_396948639.1">
    <property type="nucleotide sequence ID" value="NZ_JBIRXV010000002.1"/>
</dbReference>
<organism evidence="2 3">
    <name type="scientific">Nocardia beijingensis</name>
    <dbReference type="NCBI Taxonomy" id="95162"/>
    <lineage>
        <taxon>Bacteria</taxon>
        <taxon>Bacillati</taxon>
        <taxon>Actinomycetota</taxon>
        <taxon>Actinomycetes</taxon>
        <taxon>Mycobacteriales</taxon>
        <taxon>Nocardiaceae</taxon>
        <taxon>Nocardia</taxon>
    </lineage>
</organism>
<evidence type="ECO:0000313" key="3">
    <source>
        <dbReference type="Proteomes" id="UP001611450"/>
    </source>
</evidence>
<dbReference type="Proteomes" id="UP001611450">
    <property type="component" value="Unassembled WGS sequence"/>
</dbReference>
<dbReference type="Gene3D" id="3.40.50.300">
    <property type="entry name" value="P-loop containing nucleotide triphosphate hydrolases"/>
    <property type="match status" value="1"/>
</dbReference>
<dbReference type="EMBL" id="JBIRXV010000002">
    <property type="protein sequence ID" value="MFI2321237.1"/>
    <property type="molecule type" value="Genomic_DNA"/>
</dbReference>
<dbReference type="SMART" id="SM00382">
    <property type="entry name" value="AAA"/>
    <property type="match status" value="1"/>
</dbReference>
<dbReference type="InterPro" id="IPR027417">
    <property type="entry name" value="P-loop_NTPase"/>
</dbReference>
<gene>
    <name evidence="2" type="ORF">ACH47G_12160</name>
</gene>
<evidence type="ECO:0000259" key="1">
    <source>
        <dbReference type="SMART" id="SM00382"/>
    </source>
</evidence>
<dbReference type="PANTHER" id="PTHR37291">
    <property type="entry name" value="5-METHYLCYTOSINE-SPECIFIC RESTRICTION ENZYME B"/>
    <property type="match status" value="1"/>
</dbReference>
<dbReference type="PANTHER" id="PTHR37291:SF1">
    <property type="entry name" value="TYPE IV METHYL-DIRECTED RESTRICTION ENZYME ECOKMCRB SUBUNIT"/>
    <property type="match status" value="1"/>
</dbReference>
<comment type="caution">
    <text evidence="2">The sequence shown here is derived from an EMBL/GenBank/DDBJ whole genome shotgun (WGS) entry which is preliminary data.</text>
</comment>
<accession>A0ABW7WEW3</accession>
<reference evidence="2 3" key="1">
    <citation type="submission" date="2024-10" db="EMBL/GenBank/DDBJ databases">
        <title>The Natural Products Discovery Center: Release of the First 8490 Sequenced Strains for Exploring Actinobacteria Biosynthetic Diversity.</title>
        <authorList>
            <person name="Kalkreuter E."/>
            <person name="Kautsar S.A."/>
            <person name="Yang D."/>
            <person name="Bader C.D."/>
            <person name="Teijaro C.N."/>
            <person name="Fluegel L."/>
            <person name="Davis C.M."/>
            <person name="Simpson J.R."/>
            <person name="Lauterbach L."/>
            <person name="Steele A.D."/>
            <person name="Gui C."/>
            <person name="Meng S."/>
            <person name="Li G."/>
            <person name="Viehrig K."/>
            <person name="Ye F."/>
            <person name="Su P."/>
            <person name="Kiefer A.F."/>
            <person name="Nichols A."/>
            <person name="Cepeda A.J."/>
            <person name="Yan W."/>
            <person name="Fan B."/>
            <person name="Jiang Y."/>
            <person name="Adhikari A."/>
            <person name="Zheng C.-J."/>
            <person name="Schuster L."/>
            <person name="Cowan T.M."/>
            <person name="Smanski M.J."/>
            <person name="Chevrette M.G."/>
            <person name="De Carvalho L.P.S."/>
            <person name="Shen B."/>
        </authorList>
    </citation>
    <scope>NUCLEOTIDE SEQUENCE [LARGE SCALE GENOMIC DNA]</scope>
    <source>
        <strain evidence="2 3">NPDC019626</strain>
    </source>
</reference>
<dbReference type="Pfam" id="PF07728">
    <property type="entry name" value="AAA_5"/>
    <property type="match status" value="1"/>
</dbReference>
<evidence type="ECO:0000313" key="2">
    <source>
        <dbReference type="EMBL" id="MFI2321237.1"/>
    </source>
</evidence>
<sequence length="571" mass="63810">MTQNWGSMGRPGSAAVEAVARSIFERCLLDDRSLFTPDRRLWTLENLGELHQRYVSAPDASGASFAEKLTRQLDGVGPEARQVFAEIVVLNVLPLVNVKQHTKLDLIRKALSPSDPAVEVPAEVESALADGVFNGGTAFNIRRWAQLAFLIEFAEYFKTREPEQRAAAKTEPLELRRLVLDAPGPREPAQRHALLYLFQPTFFLPIVSKAHREALRKGLAAEFLPDGPTDDLDKDLRSIDDAVIEQQGSSVDYYLPPWIQKWQSKPPALEPEPGPDPKQYSVATIVEEGCFHPKETIASVLARWSGKKNIILQGAPGTGKTWLARRLAYALIESLAPAAVRAVQFHPNTSYEDFVRGWRPTGTGAGGGLVLVDGPLLEHAERARNQPDIPHVLIIEEINRGNPAQAFGEMLTLIEESKRNEDDALELSYQRAPGERYHLPPNLYLVGTMNIADRSLALVDFALRRRFAFETLRPAFTDAWAEHLRAKLPNNSDLVEVIRIRVTELNATIAEHRTLGPSFEIGHSFLTPSETQSDGLRWFHGVVDSEIEPLLREYWFDEPETAEQAVTRLKA</sequence>